<evidence type="ECO:0000313" key="2">
    <source>
        <dbReference type="Proteomes" id="UP000565711"/>
    </source>
</evidence>
<dbReference type="Proteomes" id="UP000565711">
    <property type="component" value="Unassembled WGS sequence"/>
</dbReference>
<sequence>MTDSNSAHTLLEQLRRIGACDCRALDAATALVSDGEKVLLAAQLAQVATHIRTHIANPRGLPPPDILPGSNSGRLNLSVQPASVTVAAVFVRNTLHGWGWADVLVDTEYAVRELLTAFVTAVEAATPTAPTRMTLRLRALSHRRLVVELRDCPANAGIIADAGHLVSAQVERISVHSGQHTAAGRTVLWCELARPELSRWI</sequence>
<dbReference type="AlphaFoldDB" id="A0A846XTP3"/>
<keyword evidence="2" id="KW-1185">Reference proteome</keyword>
<gene>
    <name evidence="1" type="ORF">HGA08_01610</name>
</gene>
<reference evidence="1 2" key="1">
    <citation type="submission" date="2020-04" db="EMBL/GenBank/DDBJ databases">
        <title>MicrobeNet Type strains.</title>
        <authorList>
            <person name="Nicholson A.C."/>
        </authorList>
    </citation>
    <scope>NUCLEOTIDE SEQUENCE [LARGE SCALE GENOMIC DNA]</scope>
    <source>
        <strain evidence="1 2">JCM 12354</strain>
    </source>
</reference>
<dbReference type="RefSeq" id="WP_157102740.1">
    <property type="nucleotide sequence ID" value="NZ_JAAXOP010000001.1"/>
</dbReference>
<proteinExistence type="predicted"/>
<evidence type="ECO:0000313" key="1">
    <source>
        <dbReference type="EMBL" id="NKY48905.1"/>
    </source>
</evidence>
<comment type="caution">
    <text evidence="1">The sequence shown here is derived from an EMBL/GenBank/DDBJ whole genome shotgun (WGS) entry which is preliminary data.</text>
</comment>
<protein>
    <submittedName>
        <fullName evidence="1">Uncharacterized protein</fullName>
    </submittedName>
</protein>
<accession>A0A846XTP3</accession>
<organism evidence="1 2">
    <name type="scientific">Nocardia vermiculata</name>
    <dbReference type="NCBI Taxonomy" id="257274"/>
    <lineage>
        <taxon>Bacteria</taxon>
        <taxon>Bacillati</taxon>
        <taxon>Actinomycetota</taxon>
        <taxon>Actinomycetes</taxon>
        <taxon>Mycobacteriales</taxon>
        <taxon>Nocardiaceae</taxon>
        <taxon>Nocardia</taxon>
    </lineage>
</organism>
<name>A0A846XTP3_9NOCA</name>
<dbReference type="EMBL" id="JAAXOP010000001">
    <property type="protein sequence ID" value="NKY48905.1"/>
    <property type="molecule type" value="Genomic_DNA"/>
</dbReference>